<dbReference type="PANTHER" id="PTHR13847">
    <property type="entry name" value="SARCOSINE DEHYDROGENASE-RELATED"/>
    <property type="match status" value="1"/>
</dbReference>
<dbReference type="RefSeq" id="WP_345194490.1">
    <property type="nucleotide sequence ID" value="NZ_BAABFL010000103.1"/>
</dbReference>
<evidence type="ECO:0000313" key="3">
    <source>
        <dbReference type="EMBL" id="GAA4648775.1"/>
    </source>
</evidence>
<reference evidence="4" key="1">
    <citation type="journal article" date="2019" name="Int. J. Syst. Evol. Microbiol.">
        <title>The Global Catalogue of Microorganisms (GCM) 10K type strain sequencing project: providing services to taxonomists for standard genome sequencing and annotation.</title>
        <authorList>
            <consortium name="The Broad Institute Genomics Platform"/>
            <consortium name="The Broad Institute Genome Sequencing Center for Infectious Disease"/>
            <person name="Wu L."/>
            <person name="Ma J."/>
        </authorList>
    </citation>
    <scope>NUCLEOTIDE SEQUENCE [LARGE SCALE GENOMIC DNA]</scope>
    <source>
        <strain evidence="4">JCM 17805</strain>
    </source>
</reference>
<dbReference type="Gene3D" id="3.30.9.10">
    <property type="entry name" value="D-Amino Acid Oxidase, subunit A, domain 2"/>
    <property type="match status" value="1"/>
</dbReference>
<dbReference type="SUPFAM" id="SSF51905">
    <property type="entry name" value="FAD/NAD(P)-binding domain"/>
    <property type="match status" value="1"/>
</dbReference>
<sequence>MTETSVREAPITVDIVTHKRTRRPVHSDRHADSYYAATVNTQTDYPVLDEHITTDICIVGGGFSGVASALELTERGFNVVLLEARKIGWGASGRNGGQLIRGIGDNPDQFRNQIGQDGVEAIHTMGLEAVDLVRKRIAKYDIQCDLKMGYFDAAMKPRHLRELKEDYEWMQSREYPHDLKMISQEQVRDIVGTDRYIGGMVDMGSGHLHPLNLCIGEAEAAAKHGARLFEYSKVNKIQKGDKPKVFTDRGSVTADFLILGGNAYMGDLEPSIGGKVLPAGSYIIATESLEPSVYNSLIPSDYAICDMNVALDYFRLSADKRLLFGGMCNYSGRDPKDIVESMRPKMLRVFPQLKDAKIDYQWGGMIGIGANRMPQIGRLEPNIYYAQAYSGHGVNATHTAARVLAEAISGQAQRFDAYAKIRHMTFPGGKTFRSPLLALGMLWYRLKDML</sequence>
<gene>
    <name evidence="3" type="ORF">GCM10023116_10480</name>
</gene>
<dbReference type="Gene3D" id="3.50.50.60">
    <property type="entry name" value="FAD/NAD(P)-binding domain"/>
    <property type="match status" value="1"/>
</dbReference>
<evidence type="ECO:0000259" key="2">
    <source>
        <dbReference type="Pfam" id="PF01266"/>
    </source>
</evidence>
<evidence type="ECO:0000313" key="4">
    <source>
        <dbReference type="Proteomes" id="UP001500604"/>
    </source>
</evidence>
<protein>
    <submittedName>
        <fullName evidence="3">FAD-binding oxidoreductase</fullName>
    </submittedName>
</protein>
<accession>A0ABP8V095</accession>
<dbReference type="InterPro" id="IPR036188">
    <property type="entry name" value="FAD/NAD-bd_sf"/>
</dbReference>
<comment type="caution">
    <text evidence="3">The sequence shown here is derived from an EMBL/GenBank/DDBJ whole genome shotgun (WGS) entry which is preliminary data.</text>
</comment>
<dbReference type="Proteomes" id="UP001500604">
    <property type="component" value="Unassembled WGS sequence"/>
</dbReference>
<dbReference type="Pfam" id="PF01266">
    <property type="entry name" value="DAO"/>
    <property type="match status" value="1"/>
</dbReference>
<name>A0ABP8V095_9GAMM</name>
<dbReference type="PANTHER" id="PTHR13847:SF281">
    <property type="entry name" value="FAD DEPENDENT OXIDOREDUCTASE DOMAIN-CONTAINING PROTEIN"/>
    <property type="match status" value="1"/>
</dbReference>
<dbReference type="InterPro" id="IPR006076">
    <property type="entry name" value="FAD-dep_OxRdtase"/>
</dbReference>
<evidence type="ECO:0000256" key="1">
    <source>
        <dbReference type="ARBA" id="ARBA00023002"/>
    </source>
</evidence>
<dbReference type="EMBL" id="BAABFL010000103">
    <property type="protein sequence ID" value="GAA4648775.1"/>
    <property type="molecule type" value="Genomic_DNA"/>
</dbReference>
<feature type="domain" description="FAD dependent oxidoreductase" evidence="2">
    <location>
        <begin position="55"/>
        <end position="406"/>
    </location>
</feature>
<proteinExistence type="predicted"/>
<keyword evidence="1" id="KW-0560">Oxidoreductase</keyword>
<organism evidence="3 4">
    <name type="scientific">Kistimonas scapharcae</name>
    <dbReference type="NCBI Taxonomy" id="1036133"/>
    <lineage>
        <taxon>Bacteria</taxon>
        <taxon>Pseudomonadati</taxon>
        <taxon>Pseudomonadota</taxon>
        <taxon>Gammaproteobacteria</taxon>
        <taxon>Oceanospirillales</taxon>
        <taxon>Endozoicomonadaceae</taxon>
        <taxon>Kistimonas</taxon>
    </lineage>
</organism>
<keyword evidence="4" id="KW-1185">Reference proteome</keyword>